<protein>
    <submittedName>
        <fullName evidence="1">Uncharacterized protein</fullName>
    </submittedName>
</protein>
<reference evidence="1" key="2">
    <citation type="journal article" date="2015" name="Fish Shellfish Immunol.">
        <title>Early steps in the European eel (Anguilla anguilla)-Vibrio vulnificus interaction in the gills: Role of the RtxA13 toxin.</title>
        <authorList>
            <person name="Callol A."/>
            <person name="Pajuelo D."/>
            <person name="Ebbesson L."/>
            <person name="Teles M."/>
            <person name="MacKenzie S."/>
            <person name="Amaro C."/>
        </authorList>
    </citation>
    <scope>NUCLEOTIDE SEQUENCE</scope>
</reference>
<proteinExistence type="predicted"/>
<evidence type="ECO:0000313" key="1">
    <source>
        <dbReference type="EMBL" id="JAH61833.1"/>
    </source>
</evidence>
<reference evidence="1" key="1">
    <citation type="submission" date="2014-11" db="EMBL/GenBank/DDBJ databases">
        <authorList>
            <person name="Amaro Gonzalez C."/>
        </authorList>
    </citation>
    <scope>NUCLEOTIDE SEQUENCE</scope>
</reference>
<accession>A0A0E9UA58</accession>
<name>A0A0E9UA58_ANGAN</name>
<sequence length="59" mass="6807">MCRPIQLNLGQPGIQIEASLSFFMYAINPFKQGDCQNLQILRRFNDLYLQWKEAGSATQ</sequence>
<dbReference type="EMBL" id="GBXM01046744">
    <property type="protein sequence ID" value="JAH61833.1"/>
    <property type="molecule type" value="Transcribed_RNA"/>
</dbReference>
<dbReference type="AlphaFoldDB" id="A0A0E9UA58"/>
<organism evidence="1">
    <name type="scientific">Anguilla anguilla</name>
    <name type="common">European freshwater eel</name>
    <name type="synonym">Muraena anguilla</name>
    <dbReference type="NCBI Taxonomy" id="7936"/>
    <lineage>
        <taxon>Eukaryota</taxon>
        <taxon>Metazoa</taxon>
        <taxon>Chordata</taxon>
        <taxon>Craniata</taxon>
        <taxon>Vertebrata</taxon>
        <taxon>Euteleostomi</taxon>
        <taxon>Actinopterygii</taxon>
        <taxon>Neopterygii</taxon>
        <taxon>Teleostei</taxon>
        <taxon>Anguilliformes</taxon>
        <taxon>Anguillidae</taxon>
        <taxon>Anguilla</taxon>
    </lineage>
</organism>